<dbReference type="SUPFAM" id="SSF52540">
    <property type="entry name" value="P-loop containing nucleoside triphosphate hydrolases"/>
    <property type="match status" value="1"/>
</dbReference>
<protein>
    <submittedName>
        <fullName evidence="2">Double-strand break repair protein AddB</fullName>
    </submittedName>
</protein>
<comment type="caution">
    <text evidence="2">The sequence shown here is derived from an EMBL/GenBank/DDBJ whole genome shotgun (WGS) entry which is preliminary data.</text>
</comment>
<dbReference type="Gene3D" id="3.90.320.10">
    <property type="match status" value="1"/>
</dbReference>
<proteinExistence type="predicted"/>
<dbReference type="InterPro" id="IPR014153">
    <property type="entry name" value="Ds_break_AddB"/>
</dbReference>
<dbReference type="AlphaFoldDB" id="A0A916R8H0"/>
<dbReference type="Proteomes" id="UP000596977">
    <property type="component" value="Unassembled WGS sequence"/>
</dbReference>
<organism evidence="2 3">
    <name type="scientific">Pelagibacterium lentulum</name>
    <dbReference type="NCBI Taxonomy" id="2029865"/>
    <lineage>
        <taxon>Bacteria</taxon>
        <taxon>Pseudomonadati</taxon>
        <taxon>Pseudomonadota</taxon>
        <taxon>Alphaproteobacteria</taxon>
        <taxon>Hyphomicrobiales</taxon>
        <taxon>Devosiaceae</taxon>
        <taxon>Pelagibacterium</taxon>
    </lineage>
</organism>
<dbReference type="InterPro" id="IPR027417">
    <property type="entry name" value="P-loop_NTPase"/>
</dbReference>
<reference evidence="2 3" key="1">
    <citation type="journal article" date="2014" name="Int. J. Syst. Evol. Microbiol.">
        <title>Complete genome sequence of Corynebacterium casei LMG S-19264T (=DSM 44701T), isolated from a smear-ripened cheese.</title>
        <authorList>
            <consortium name="US DOE Joint Genome Institute (JGI-PGF)"/>
            <person name="Walter F."/>
            <person name="Albersmeier A."/>
            <person name="Kalinowski J."/>
            <person name="Ruckert C."/>
        </authorList>
    </citation>
    <scope>NUCLEOTIDE SEQUENCE [LARGE SCALE GENOMIC DNA]</scope>
    <source>
        <strain evidence="2 3">CGMCC 1.15896</strain>
    </source>
</reference>
<keyword evidence="3" id="KW-1185">Reference proteome</keyword>
<evidence type="ECO:0000313" key="2">
    <source>
        <dbReference type="EMBL" id="GGA42189.1"/>
    </source>
</evidence>
<sequence>MMARHGSLYTIAPHGRFLSTLAQALLDGQLVPEWPREGPFWLSDITIFLPTRRARTVLIEALRAQLADNPMLLPDIRALGGDDPDAEPFLPPFDSPPPKPAIGALKRRLILSQLTEKWLALQTDAPFSAPALGGYRGAPSSAEVIALADSLAQLIDDFTIAGIELSALEAIEDAQLPARWQENLGFVRFILEHWPSILADMDVIDGVERTNQLLARQVEALPLLFANKPVIIAGSTGSIPATANLIAAIADLKFGAVVLPGLDRNLNAAQCEALADSARHPHGHPQYGLMRLLRHLKAKPEDVEELAGQKEIRTSALQAALDLPAETAAWPAKIAALEIKALERAAQPISLVVARTPELEARAVALAACEGLQSGKSVALIVPDQVLSRRIAAELSRFDVAVDDAAGTPLARSRAGRLVRQIVSVLANGLSAVDVMALLRNRNVVLGLQRHRLGETANWLDFSVFRSGRLAPGFDGIRRAVDTNLAERPRHAPLRLSPQQAEAVHALLDALETALAPISTLFTQDRFSAAQFALALQTCLEAVRAPAEGDGLARLEGEVELGLWLAELANLSGLGPQFSVAGLASALDGLMAGRSVRPPQPEQSAIALFGRLEARLMDADLVVMAGLVEGAWPEVADPGPWMSRGMRMAVGLEPPEKLHGLAAHDFYMAAGADQLIISYAERSGTSPANPSRLVQRLEAFFGNEISKWMRERGDVWIKRAYRLDAVVGLPQPASRPAPRPPAHRRPDTLSITEAEILLRSPYDLYAKYVLGLRAVAALGADPDAAERGTIIHDILGDFLKQGGQPLAPDAHERLMALAHERFASLEAIPERRDIWLMRFDHIAQRYIAYETERDGTIVSRHAEIGGKMTFEISGKPFTLRGRVDRIDVLMSDALEIIDFKTGSPPPAKDIKALYAPQLPLEAVMARNGAFADIIAAPSDALTYIKISNGPDAFKPTELAFGAMSLEAGIDAVFRHFQNHVASILQSDTHPMAARVMPRKGQRFKGDYDHLARTGEWSLLGDSEDDE</sequence>
<accession>A0A916R8H0</accession>
<name>A0A916R8H0_9HYPH</name>
<dbReference type="Pfam" id="PF12705">
    <property type="entry name" value="PDDEXK_1"/>
    <property type="match status" value="1"/>
</dbReference>
<evidence type="ECO:0000259" key="1">
    <source>
        <dbReference type="Pfam" id="PF12705"/>
    </source>
</evidence>
<feature type="domain" description="PD-(D/E)XK endonuclease-like" evidence="1">
    <location>
        <begin position="748"/>
        <end position="988"/>
    </location>
</feature>
<dbReference type="NCBIfam" id="TIGR02786">
    <property type="entry name" value="addB_alphas"/>
    <property type="match status" value="1"/>
</dbReference>
<dbReference type="InterPro" id="IPR038726">
    <property type="entry name" value="PDDEXK_AddAB-type"/>
</dbReference>
<dbReference type="EMBL" id="BMKB01000001">
    <property type="protein sequence ID" value="GGA42189.1"/>
    <property type="molecule type" value="Genomic_DNA"/>
</dbReference>
<gene>
    <name evidence="2" type="ORF">GCM10011499_09850</name>
</gene>
<dbReference type="InterPro" id="IPR011604">
    <property type="entry name" value="PDDEXK-like_dom_sf"/>
</dbReference>
<evidence type="ECO:0000313" key="3">
    <source>
        <dbReference type="Proteomes" id="UP000596977"/>
    </source>
</evidence>